<protein>
    <recommendedName>
        <fullName evidence="10">Fluoride-specific ion channel FluC</fullName>
    </recommendedName>
</protein>
<evidence type="ECO:0000256" key="8">
    <source>
        <dbReference type="ARBA" id="ARBA00035585"/>
    </source>
</evidence>
<evidence type="ECO:0000256" key="1">
    <source>
        <dbReference type="ARBA" id="ARBA00004651"/>
    </source>
</evidence>
<keyword evidence="10" id="KW-0915">Sodium</keyword>
<dbReference type="GO" id="GO:0062054">
    <property type="term" value="F:fluoride channel activity"/>
    <property type="evidence" value="ECO:0007669"/>
    <property type="project" value="UniProtKB-UniRule"/>
</dbReference>
<dbReference type="NCBIfam" id="NF010812">
    <property type="entry name" value="PRK14216.1"/>
    <property type="match status" value="1"/>
</dbReference>
<comment type="subcellular location">
    <subcellularLocation>
        <location evidence="1 10">Cell membrane</location>
        <topology evidence="1 10">Multi-pass membrane protein</topology>
    </subcellularLocation>
</comment>
<evidence type="ECO:0000256" key="2">
    <source>
        <dbReference type="ARBA" id="ARBA00022475"/>
    </source>
</evidence>
<proteinExistence type="inferred from homology"/>
<dbReference type="PANTHER" id="PTHR28259:SF1">
    <property type="entry name" value="FLUORIDE EXPORT PROTEIN 1-RELATED"/>
    <property type="match status" value="1"/>
</dbReference>
<keyword evidence="4 10" id="KW-1133">Transmembrane helix</keyword>
<feature type="transmembrane region" description="Helical" evidence="10">
    <location>
        <begin position="40"/>
        <end position="60"/>
    </location>
</feature>
<comment type="similarity">
    <text evidence="7 10">Belongs to the fluoride channel Fluc/FEX (TC 1.A.43) family.</text>
</comment>
<comment type="catalytic activity">
    <reaction evidence="8">
        <text>fluoride(in) = fluoride(out)</text>
        <dbReference type="Rhea" id="RHEA:76159"/>
        <dbReference type="ChEBI" id="CHEBI:17051"/>
    </reaction>
    <physiologicalReaction direction="left-to-right" evidence="8">
        <dbReference type="Rhea" id="RHEA:76160"/>
    </physiologicalReaction>
</comment>
<gene>
    <name evidence="10 11" type="primary">crcB</name>
    <name evidence="10" type="synonym">fluC</name>
    <name evidence="11" type="ORF">MHPYR_510044</name>
</gene>
<dbReference type="InterPro" id="IPR003691">
    <property type="entry name" value="FluC"/>
</dbReference>
<keyword evidence="5 10" id="KW-0472">Membrane</keyword>
<dbReference type="GO" id="GO:0046872">
    <property type="term" value="F:metal ion binding"/>
    <property type="evidence" value="ECO:0007669"/>
    <property type="project" value="UniProtKB-KW"/>
</dbReference>
<reference evidence="11" key="1">
    <citation type="submission" date="2016-03" db="EMBL/GenBank/DDBJ databases">
        <authorList>
            <person name="Ploux O."/>
        </authorList>
    </citation>
    <scope>NUCLEOTIDE SEQUENCE</scope>
    <source>
        <strain evidence="11">UC10</strain>
    </source>
</reference>
<dbReference type="GO" id="GO:0005886">
    <property type="term" value="C:plasma membrane"/>
    <property type="evidence" value="ECO:0007669"/>
    <property type="project" value="UniProtKB-SubCell"/>
</dbReference>
<accession>A0A1Y5PL73</accession>
<evidence type="ECO:0000256" key="4">
    <source>
        <dbReference type="ARBA" id="ARBA00022989"/>
    </source>
</evidence>
<comment type="function">
    <text evidence="9 10">Fluoride-specific ion channel. Important for reducing fluoride concentration in the cell, thus reducing its toxicity.</text>
</comment>
<sequence length="134" mass="14476">MFGHDNRELAAVFIGGAVGTGLRAASATMFPVPPGHWPWATFVVNVVGAFLLGYFTTRLLERLPLSSYRRPLLGTGLCGGLTTFSTMQVETIHMLQAHEFDLAITYLVVSIAAGLLAVYLASALVRRVKIRARG</sequence>
<feature type="transmembrane region" description="Helical" evidence="10">
    <location>
        <begin position="103"/>
        <end position="125"/>
    </location>
</feature>
<keyword evidence="6 10" id="KW-0407">Ion channel</keyword>
<dbReference type="GO" id="GO:0140114">
    <property type="term" value="P:cellular detoxification of fluoride"/>
    <property type="evidence" value="ECO:0007669"/>
    <property type="project" value="UniProtKB-UniRule"/>
</dbReference>
<keyword evidence="10" id="KW-0406">Ion transport</keyword>
<comment type="activity regulation">
    <text evidence="10">Na(+) is not transported, but it plays an essential structural role and its presence is essential for fluoride channel function.</text>
</comment>
<feature type="binding site" evidence="10">
    <location>
        <position position="79"/>
    </location>
    <ligand>
        <name>Na(+)</name>
        <dbReference type="ChEBI" id="CHEBI:29101"/>
        <note>structural</note>
    </ligand>
</feature>
<feature type="binding site" evidence="10">
    <location>
        <position position="82"/>
    </location>
    <ligand>
        <name>Na(+)</name>
        <dbReference type="ChEBI" id="CHEBI:29101"/>
        <note>structural</note>
    </ligand>
</feature>
<dbReference type="PANTHER" id="PTHR28259">
    <property type="entry name" value="FLUORIDE EXPORT PROTEIN 1-RELATED"/>
    <property type="match status" value="1"/>
</dbReference>
<feature type="transmembrane region" description="Helical" evidence="10">
    <location>
        <begin position="72"/>
        <end position="91"/>
    </location>
</feature>
<name>A0A1Y5PL73_9MYCO</name>
<dbReference type="EMBL" id="FLQS01000047">
    <property type="protein sequence ID" value="SBS78160.1"/>
    <property type="molecule type" value="Genomic_DNA"/>
</dbReference>
<dbReference type="HAMAP" id="MF_00454">
    <property type="entry name" value="FluC"/>
    <property type="match status" value="1"/>
</dbReference>
<dbReference type="AlphaFoldDB" id="A0A1Y5PL73"/>
<dbReference type="Pfam" id="PF02537">
    <property type="entry name" value="CRCB"/>
    <property type="match status" value="1"/>
</dbReference>
<keyword evidence="10" id="KW-0813">Transport</keyword>
<keyword evidence="2 10" id="KW-1003">Cell membrane</keyword>
<evidence type="ECO:0000256" key="6">
    <source>
        <dbReference type="ARBA" id="ARBA00023303"/>
    </source>
</evidence>
<evidence type="ECO:0000256" key="9">
    <source>
        <dbReference type="ARBA" id="ARBA00049940"/>
    </source>
</evidence>
<evidence type="ECO:0000256" key="5">
    <source>
        <dbReference type="ARBA" id="ARBA00023136"/>
    </source>
</evidence>
<organism evidence="11">
    <name type="scientific">uncultured Mycobacterium sp</name>
    <dbReference type="NCBI Taxonomy" id="171292"/>
    <lineage>
        <taxon>Bacteria</taxon>
        <taxon>Bacillati</taxon>
        <taxon>Actinomycetota</taxon>
        <taxon>Actinomycetes</taxon>
        <taxon>Mycobacteriales</taxon>
        <taxon>Mycobacteriaceae</taxon>
        <taxon>Mycobacterium</taxon>
        <taxon>environmental samples</taxon>
    </lineage>
</organism>
<evidence type="ECO:0000313" key="11">
    <source>
        <dbReference type="EMBL" id="SBS78160.1"/>
    </source>
</evidence>
<evidence type="ECO:0000256" key="10">
    <source>
        <dbReference type="HAMAP-Rule" id="MF_00454"/>
    </source>
</evidence>
<keyword evidence="10" id="KW-0479">Metal-binding</keyword>
<keyword evidence="3 10" id="KW-0812">Transmembrane</keyword>
<evidence type="ECO:0000256" key="3">
    <source>
        <dbReference type="ARBA" id="ARBA00022692"/>
    </source>
</evidence>
<evidence type="ECO:0000256" key="7">
    <source>
        <dbReference type="ARBA" id="ARBA00035120"/>
    </source>
</evidence>